<feature type="domain" description="Gfo/Idh/MocA-like oxidoreductase N-terminal" evidence="3">
    <location>
        <begin position="5"/>
        <end position="122"/>
    </location>
</feature>
<dbReference type="RefSeq" id="WP_152789635.1">
    <property type="nucleotide sequence ID" value="NZ_BAABEQ010000031.1"/>
</dbReference>
<gene>
    <name evidence="5" type="ORF">FNH04_33640</name>
</gene>
<dbReference type="InterPro" id="IPR050984">
    <property type="entry name" value="Gfo/Idh/MocA_domain"/>
</dbReference>
<dbReference type="AlphaFoldDB" id="A0A5N8WB19"/>
<dbReference type="GO" id="GO:0016491">
    <property type="term" value="F:oxidoreductase activity"/>
    <property type="evidence" value="ECO:0007669"/>
    <property type="project" value="UniProtKB-KW"/>
</dbReference>
<dbReference type="Gene3D" id="3.40.50.720">
    <property type="entry name" value="NAD(P)-binding Rossmann-like Domain"/>
    <property type="match status" value="1"/>
</dbReference>
<reference evidence="5 6" key="1">
    <citation type="submission" date="2019-07" db="EMBL/GenBank/DDBJ databases">
        <title>New species of Amycolatopsis and Streptomyces.</title>
        <authorList>
            <person name="Duangmal K."/>
            <person name="Teo W.F.A."/>
            <person name="Lipun K."/>
        </authorList>
    </citation>
    <scope>NUCLEOTIDE SEQUENCE [LARGE SCALE GENOMIC DNA]</scope>
    <source>
        <strain evidence="5 6">TISTR 2346</strain>
    </source>
</reference>
<name>A0A5N8WB19_9ACTN</name>
<comment type="similarity">
    <text evidence="1">Belongs to the Gfo/Idh/MocA family.</text>
</comment>
<dbReference type="InterPro" id="IPR036291">
    <property type="entry name" value="NAD(P)-bd_dom_sf"/>
</dbReference>
<comment type="caution">
    <text evidence="5">The sequence shown here is derived from an EMBL/GenBank/DDBJ whole genome shotgun (WGS) entry which is preliminary data.</text>
</comment>
<proteinExistence type="inferred from homology"/>
<dbReference type="Proteomes" id="UP000326979">
    <property type="component" value="Unassembled WGS sequence"/>
</dbReference>
<dbReference type="PANTHER" id="PTHR22604">
    <property type="entry name" value="OXIDOREDUCTASES"/>
    <property type="match status" value="1"/>
</dbReference>
<dbReference type="SUPFAM" id="SSF55347">
    <property type="entry name" value="Glyceraldehyde-3-phosphate dehydrogenase-like, C-terminal domain"/>
    <property type="match status" value="1"/>
</dbReference>
<evidence type="ECO:0000256" key="1">
    <source>
        <dbReference type="ARBA" id="ARBA00010928"/>
    </source>
</evidence>
<keyword evidence="2" id="KW-0560">Oxidoreductase</keyword>
<evidence type="ECO:0000256" key="2">
    <source>
        <dbReference type="ARBA" id="ARBA00023002"/>
    </source>
</evidence>
<accession>A0A5N8WB19</accession>
<sequence length="326" mass="34612">MTGPLRVGVMGLASIARRRLLPALAACPETRLVCVASRDQATARKAAAHLGCQAVADYDALLARPDIEAVYVPLPAALHARWVRRALEAGKHVLAEKPLTTDAGTTRELLALARARRLVLQENVMFVHHAQHAAVRRLLAEGAIGEVRAVHAVFTVPRPPDGDIRHSAELGGGALGDMGVYPVRAALHVLGGALQVAGAVLTRSPGSEVETGGTALLHTPEGAIATCAFGMEDSYRSRYEVWGGRGSIRVDHAFTPPAGHVPVLRVERGQDIEELTLHPDDQVVNTVAAFATAVRAGRPAPGEAATLRQAELLDDIRLEATKRRSP</sequence>
<dbReference type="InterPro" id="IPR000683">
    <property type="entry name" value="Gfo/Idh/MocA-like_OxRdtase_N"/>
</dbReference>
<feature type="domain" description="GFO/IDH/MocA-like oxidoreductase" evidence="4">
    <location>
        <begin position="133"/>
        <end position="249"/>
    </location>
</feature>
<dbReference type="SUPFAM" id="SSF51735">
    <property type="entry name" value="NAD(P)-binding Rossmann-fold domains"/>
    <property type="match status" value="1"/>
</dbReference>
<keyword evidence="6" id="KW-1185">Reference proteome</keyword>
<organism evidence="5 6">
    <name type="scientific">Streptomyces phyllanthi</name>
    <dbReference type="NCBI Taxonomy" id="1803180"/>
    <lineage>
        <taxon>Bacteria</taxon>
        <taxon>Bacillati</taxon>
        <taxon>Actinomycetota</taxon>
        <taxon>Actinomycetes</taxon>
        <taxon>Kitasatosporales</taxon>
        <taxon>Streptomycetaceae</taxon>
        <taxon>Streptomyces</taxon>
    </lineage>
</organism>
<dbReference type="GO" id="GO:0000166">
    <property type="term" value="F:nucleotide binding"/>
    <property type="evidence" value="ECO:0007669"/>
    <property type="project" value="InterPro"/>
</dbReference>
<dbReference type="InterPro" id="IPR055170">
    <property type="entry name" value="GFO_IDH_MocA-like_dom"/>
</dbReference>
<evidence type="ECO:0000259" key="3">
    <source>
        <dbReference type="Pfam" id="PF01408"/>
    </source>
</evidence>
<dbReference type="Pfam" id="PF22725">
    <property type="entry name" value="GFO_IDH_MocA_C3"/>
    <property type="match status" value="1"/>
</dbReference>
<dbReference type="OrthoDB" id="179913at2"/>
<protein>
    <submittedName>
        <fullName evidence="5">Gfo/Idh/MocA family oxidoreductase</fullName>
    </submittedName>
</protein>
<evidence type="ECO:0000259" key="4">
    <source>
        <dbReference type="Pfam" id="PF22725"/>
    </source>
</evidence>
<evidence type="ECO:0000313" key="6">
    <source>
        <dbReference type="Proteomes" id="UP000326979"/>
    </source>
</evidence>
<dbReference type="Pfam" id="PF01408">
    <property type="entry name" value="GFO_IDH_MocA"/>
    <property type="match status" value="1"/>
</dbReference>
<evidence type="ECO:0000313" key="5">
    <source>
        <dbReference type="EMBL" id="MPY44671.1"/>
    </source>
</evidence>
<dbReference type="Gene3D" id="3.30.360.10">
    <property type="entry name" value="Dihydrodipicolinate Reductase, domain 2"/>
    <property type="match status" value="1"/>
</dbReference>
<dbReference type="EMBL" id="VJZE01000348">
    <property type="protein sequence ID" value="MPY44671.1"/>
    <property type="molecule type" value="Genomic_DNA"/>
</dbReference>
<dbReference type="PANTHER" id="PTHR22604:SF105">
    <property type="entry name" value="TRANS-1,2-DIHYDROBENZENE-1,2-DIOL DEHYDROGENASE"/>
    <property type="match status" value="1"/>
</dbReference>